<feature type="region of interest" description="Disordered" evidence="1">
    <location>
        <begin position="585"/>
        <end position="667"/>
    </location>
</feature>
<feature type="transmembrane region" description="Helical" evidence="2">
    <location>
        <begin position="453"/>
        <end position="474"/>
    </location>
</feature>
<feature type="chain" id="PRO_5012507854" description="Galactose oxidase-like Early set domain-containing protein" evidence="3">
    <location>
        <begin position="25"/>
        <end position="1060"/>
    </location>
</feature>
<reference evidence="4 5" key="1">
    <citation type="submission" date="2016-06" db="EMBL/GenBank/DDBJ databases">
        <authorList>
            <person name="Kjaerup R.B."/>
            <person name="Dalgaard T.S."/>
            <person name="Juul-Madsen H.R."/>
        </authorList>
    </citation>
    <scope>NUCLEOTIDE SEQUENCE [LARGE SCALE GENOMIC DNA]</scope>
</reference>
<keyword evidence="5" id="KW-1185">Reference proteome</keyword>
<evidence type="ECO:0000256" key="3">
    <source>
        <dbReference type="SAM" id="SignalP"/>
    </source>
</evidence>
<dbReference type="Gene3D" id="2.120.10.80">
    <property type="entry name" value="Kelch-type beta propeller"/>
    <property type="match status" value="1"/>
</dbReference>
<sequence length="1060" mass="111893">MRQYRRPWSLLALLSKGTFILAAANPPLPYNPTRILVGPNSTQVYIFQSSGNDGRQGSLQVVDISKPFATAGLDPTPVDSSLPFLSNDALLSYTPVVDTFGNITVLTGDCTAGASSTTLWRFSSADGSWKQYSTISPSSAPNGISFLGHAVPFSSNMGAAVSFYYFGGMCPYDNSTASTWQSAATYSNAMLSLSPEPGLTIYDAAAVSSRAPPVTEAGFSMTPLIATYSINATGEAQTTQQDFLLIGGHTPAAFLNTSQVAVYSLPQEAWSFVAVQQPTGGKTDLALRQMVTAIEPRSGHTAVLSEDGTRIYVLGGWVGDVNTPASPQFAVLNLGAEYGGDASLAWTWSVPSQTGLGLDDGGGVYGHGAVMLPGGVMMVTGGYQISATSSSRRAKRKQKRATGVGGQNVLLYNTTSSTWIDSYDLPTTFTPSLNPDEASSKGRLSKTSQQTGLGVGLGVGIIVLALLVAFYFWYMRRLRRIREQRARQLVMGASADSSYATLHSPDLSAGVDGRDGRSWAASGGEHGRPEMSHAGGSTGMFFNNTPRLGMGSVKKNMISRPYNYHHVNDPRGGNAAGIHPILERQDEDDTDSPRSPSVNPFTGAAPILRKPVRSGGDYSPIDSDPFADPSESPNPLGSHPPSSPPSPTPPALRIGSPTRRPLTAEADGSMNWTMIEGLELAPSSYSSSDPFSTGRNSPTRTDDRTSSTLSDQSHRSATSGTGTSFTRTLSTTAATLLSNALWGAARETPPAKSSAERPLTYAASSTSATHFPPPLNSRNTTYEPYRPSSGTKRPYFPAAEQNSTLLSHSSGAMRDDPYNRALAAVQNGKPNRPSSTSFVPVDSTARRAKPTFMGSLRRALTAISGEAGSRTFSFTAGGPEVLNDSDGGVDRIAAYHDNVRRSANSSPGKGYGGLSGAGSSSVAGPRRTVSDGPELAALKRKRGRKDWAETVGSGRAEDVFFDTGDWGHPTRSNTSSTTTSGASSNPSSGVGRRGTTIRKTGETKGKADWNVEDAAQMRDVQVLFTVPKTRLRVVNADVDERASLRSVSDGLVAEGRSTAV</sequence>
<dbReference type="InterPro" id="IPR015915">
    <property type="entry name" value="Kelch-typ_b-propeller"/>
</dbReference>
<dbReference type="InterPro" id="IPR011043">
    <property type="entry name" value="Gal_Oxase/kelch_b-propeller"/>
</dbReference>
<evidence type="ECO:0000313" key="4">
    <source>
        <dbReference type="EMBL" id="SMQ55638.1"/>
    </source>
</evidence>
<feature type="compositionally biased region" description="Pro residues" evidence="1">
    <location>
        <begin position="641"/>
        <end position="650"/>
    </location>
</feature>
<protein>
    <recommendedName>
        <fullName evidence="6">Galactose oxidase-like Early set domain-containing protein</fullName>
    </recommendedName>
</protein>
<feature type="compositionally biased region" description="Low complexity" evidence="1">
    <location>
        <begin position="969"/>
        <end position="989"/>
    </location>
</feature>
<feature type="region of interest" description="Disordered" evidence="1">
    <location>
        <begin position="898"/>
        <end position="1004"/>
    </location>
</feature>
<feature type="signal peptide" evidence="3">
    <location>
        <begin position="1"/>
        <end position="24"/>
    </location>
</feature>
<feature type="compositionally biased region" description="Low complexity" evidence="1">
    <location>
        <begin position="706"/>
        <end position="726"/>
    </location>
</feature>
<organism evidence="4 5">
    <name type="scientific">Zymoseptoria tritici (strain ST99CH_3D7)</name>
    <dbReference type="NCBI Taxonomy" id="1276538"/>
    <lineage>
        <taxon>Eukaryota</taxon>
        <taxon>Fungi</taxon>
        <taxon>Dikarya</taxon>
        <taxon>Ascomycota</taxon>
        <taxon>Pezizomycotina</taxon>
        <taxon>Dothideomycetes</taxon>
        <taxon>Dothideomycetidae</taxon>
        <taxon>Mycosphaerellales</taxon>
        <taxon>Mycosphaerellaceae</taxon>
        <taxon>Zymoseptoria</taxon>
    </lineage>
</organism>
<evidence type="ECO:0000313" key="5">
    <source>
        <dbReference type="Proteomes" id="UP000215127"/>
    </source>
</evidence>
<keyword evidence="2" id="KW-0812">Transmembrane</keyword>
<proteinExistence type="predicted"/>
<name>A0A1X7S7I0_ZYMT9</name>
<dbReference type="STRING" id="1276538.A0A1X7S7I0"/>
<keyword evidence="2" id="KW-1133">Transmembrane helix</keyword>
<dbReference type="SUPFAM" id="SSF50965">
    <property type="entry name" value="Galactose oxidase, central domain"/>
    <property type="match status" value="1"/>
</dbReference>
<dbReference type="EMBL" id="LT853703">
    <property type="protein sequence ID" value="SMQ55638.1"/>
    <property type="molecule type" value="Genomic_DNA"/>
</dbReference>
<keyword evidence="3" id="KW-0732">Signal</keyword>
<evidence type="ECO:0000256" key="1">
    <source>
        <dbReference type="SAM" id="MobiDB-lite"/>
    </source>
</evidence>
<evidence type="ECO:0008006" key="6">
    <source>
        <dbReference type="Google" id="ProtNLM"/>
    </source>
</evidence>
<feature type="region of interest" description="Disordered" evidence="1">
    <location>
        <begin position="503"/>
        <end position="540"/>
    </location>
</feature>
<feature type="region of interest" description="Disordered" evidence="1">
    <location>
        <begin position="747"/>
        <end position="796"/>
    </location>
</feature>
<feature type="region of interest" description="Disordered" evidence="1">
    <location>
        <begin position="682"/>
        <end position="726"/>
    </location>
</feature>
<keyword evidence="2" id="KW-0472">Membrane</keyword>
<dbReference type="Proteomes" id="UP000215127">
    <property type="component" value="Chromosome 12"/>
</dbReference>
<gene>
    <name evidence="4" type="ORF">ZT3D7_G10793</name>
</gene>
<evidence type="ECO:0000256" key="2">
    <source>
        <dbReference type="SAM" id="Phobius"/>
    </source>
</evidence>
<dbReference type="AlphaFoldDB" id="A0A1X7S7I0"/>
<accession>A0A1X7S7I0</accession>